<dbReference type="CDD" id="cd08023">
    <property type="entry name" value="GH16_laminarinase_like"/>
    <property type="match status" value="1"/>
</dbReference>
<proteinExistence type="inferred from homology"/>
<dbReference type="PROSITE" id="PS51318">
    <property type="entry name" value="TAT"/>
    <property type="match status" value="1"/>
</dbReference>
<sequence length="310" mass="34840">MIDDSSRGSRDESTSKRLRRRRFLQTAAATLGGTAIASTVSATSGSDNIGSDQVHTQAFDNNEWTLTWRDEFNQGSIDQGIWNFESGNNNGWGNNELQYYQRENAWVENNHLVIEAREEQANGFDYTSARMTTAGTFEKQYGRVDVRARLPQGQGIWPAIWMLGADIGSVGWPNCGEIDIMELIGNDIDTVHGTIHGPGYSGGNSIGGSYNNGSFADAYHVFQLTWYPDAIKFFVDGQHYFTITLYDVENSGYEWVFDDGPFFFLMNVAVGGNWPGNPDASTPFPQRMEVDYIRVYDWVSSTNYMFHINL</sequence>
<dbReference type="RefSeq" id="WP_390205087.1">
    <property type="nucleotide sequence ID" value="NZ_JBHSZC010000001.1"/>
</dbReference>
<dbReference type="AlphaFoldDB" id="A0ABD5YJX3"/>
<keyword evidence="4" id="KW-1185">Reference proteome</keyword>
<dbReference type="PROSITE" id="PS51762">
    <property type="entry name" value="GH16_2"/>
    <property type="match status" value="1"/>
</dbReference>
<accession>A0ABD5YJX3</accession>
<dbReference type="InterPro" id="IPR000757">
    <property type="entry name" value="Beta-glucanase-like"/>
</dbReference>
<evidence type="ECO:0000313" key="4">
    <source>
        <dbReference type="Proteomes" id="UP001596417"/>
    </source>
</evidence>
<dbReference type="InterPro" id="IPR050546">
    <property type="entry name" value="Glycosyl_Hydrlase_16"/>
</dbReference>
<evidence type="ECO:0000313" key="3">
    <source>
        <dbReference type="EMBL" id="MFC7189624.1"/>
    </source>
</evidence>
<dbReference type="Gene3D" id="2.60.120.200">
    <property type="match status" value="1"/>
</dbReference>
<reference evidence="3 4" key="1">
    <citation type="journal article" date="2019" name="Int. J. Syst. Evol. Microbiol.">
        <title>The Global Catalogue of Microorganisms (GCM) 10K type strain sequencing project: providing services to taxonomists for standard genome sequencing and annotation.</title>
        <authorList>
            <consortium name="The Broad Institute Genomics Platform"/>
            <consortium name="The Broad Institute Genome Sequencing Center for Infectious Disease"/>
            <person name="Wu L."/>
            <person name="Ma J."/>
        </authorList>
    </citation>
    <scope>NUCLEOTIDE SEQUENCE [LARGE SCALE GENOMIC DNA]</scope>
    <source>
        <strain evidence="3 4">RDMS1</strain>
    </source>
</reference>
<dbReference type="Pfam" id="PF00722">
    <property type="entry name" value="Glyco_hydro_16"/>
    <property type="match status" value="1"/>
</dbReference>
<dbReference type="PANTHER" id="PTHR10963:SF55">
    <property type="entry name" value="GLYCOSIDE HYDROLASE FAMILY 16 PROTEIN"/>
    <property type="match status" value="1"/>
</dbReference>
<dbReference type="InterPro" id="IPR006311">
    <property type="entry name" value="TAT_signal"/>
</dbReference>
<gene>
    <name evidence="3" type="ORF">ACFQL7_06970</name>
</gene>
<dbReference type="PANTHER" id="PTHR10963">
    <property type="entry name" value="GLYCOSYL HYDROLASE-RELATED"/>
    <property type="match status" value="1"/>
</dbReference>
<dbReference type="EMBL" id="JBHTAX010000001">
    <property type="protein sequence ID" value="MFC7189624.1"/>
    <property type="molecule type" value="Genomic_DNA"/>
</dbReference>
<dbReference type="SUPFAM" id="SSF49899">
    <property type="entry name" value="Concanavalin A-like lectins/glucanases"/>
    <property type="match status" value="1"/>
</dbReference>
<evidence type="ECO:0000256" key="1">
    <source>
        <dbReference type="ARBA" id="ARBA00006865"/>
    </source>
</evidence>
<comment type="similarity">
    <text evidence="1">Belongs to the glycosyl hydrolase 16 family.</text>
</comment>
<dbReference type="Proteomes" id="UP001596417">
    <property type="component" value="Unassembled WGS sequence"/>
</dbReference>
<evidence type="ECO:0000259" key="2">
    <source>
        <dbReference type="PROSITE" id="PS51762"/>
    </source>
</evidence>
<organism evidence="3 4">
    <name type="scientific">Halocatena marina</name>
    <dbReference type="NCBI Taxonomy" id="2934937"/>
    <lineage>
        <taxon>Archaea</taxon>
        <taxon>Methanobacteriati</taxon>
        <taxon>Methanobacteriota</taxon>
        <taxon>Stenosarchaea group</taxon>
        <taxon>Halobacteria</taxon>
        <taxon>Halobacteriales</taxon>
        <taxon>Natronomonadaceae</taxon>
        <taxon>Halocatena</taxon>
    </lineage>
</organism>
<dbReference type="InterPro" id="IPR013320">
    <property type="entry name" value="ConA-like_dom_sf"/>
</dbReference>
<feature type="domain" description="GH16" evidence="2">
    <location>
        <begin position="66"/>
        <end position="301"/>
    </location>
</feature>
<protein>
    <submittedName>
        <fullName evidence="3">Family 16 glycosylhydrolase</fullName>
    </submittedName>
</protein>
<comment type="caution">
    <text evidence="3">The sequence shown here is derived from an EMBL/GenBank/DDBJ whole genome shotgun (WGS) entry which is preliminary data.</text>
</comment>
<name>A0ABD5YJX3_9EURY</name>